<proteinExistence type="predicted"/>
<dbReference type="Pfam" id="PF03732">
    <property type="entry name" value="Retrotrans_gag"/>
    <property type="match status" value="1"/>
</dbReference>
<keyword evidence="3" id="KW-1185">Reference proteome</keyword>
<comment type="caution">
    <text evidence="2">The sequence shown here is derived from an EMBL/GenBank/DDBJ whole genome shotgun (WGS) entry which is preliminary data.</text>
</comment>
<feature type="domain" description="Retrotransposon gag" evidence="1">
    <location>
        <begin position="15"/>
        <end position="106"/>
    </location>
</feature>
<accession>A0A834TS83</accession>
<reference evidence="2" key="1">
    <citation type="submission" date="2020-09" db="EMBL/GenBank/DDBJ databases">
        <title>Genome-Enabled Discovery of Anthraquinone Biosynthesis in Senna tora.</title>
        <authorList>
            <person name="Kang S.-H."/>
            <person name="Pandey R.P."/>
            <person name="Lee C.-M."/>
            <person name="Sim J.-S."/>
            <person name="Jeong J.-T."/>
            <person name="Choi B.-S."/>
            <person name="Jung M."/>
            <person name="Ginzburg D."/>
            <person name="Zhao K."/>
            <person name="Won S.Y."/>
            <person name="Oh T.-J."/>
            <person name="Yu Y."/>
            <person name="Kim N.-H."/>
            <person name="Lee O.R."/>
            <person name="Lee T.-H."/>
            <person name="Bashyal P."/>
            <person name="Kim T.-S."/>
            <person name="Lee W.-H."/>
            <person name="Kawkins C."/>
            <person name="Kim C.-K."/>
            <person name="Kim J.S."/>
            <person name="Ahn B.O."/>
            <person name="Rhee S.Y."/>
            <person name="Sohng J.K."/>
        </authorList>
    </citation>
    <scope>NUCLEOTIDE SEQUENCE</scope>
    <source>
        <tissue evidence="2">Leaf</tissue>
    </source>
</reference>
<dbReference type="PANTHER" id="PTHR33223">
    <property type="entry name" value="CCHC-TYPE DOMAIN-CONTAINING PROTEIN"/>
    <property type="match status" value="1"/>
</dbReference>
<sequence>MKPERVREEKIKLRAFPFSLDGATKDRLFYLPMGSITTWEEMMELFLERCFLTFRAINVRRDICGIKQKLIETLFDYWERFKRLCARCLQHDIPKQILIHYFYEGLFPTERSNIDSTSDGLMEANAASGTDLGRSYVEVTDWQGLRIPRLEVES</sequence>
<evidence type="ECO:0000259" key="1">
    <source>
        <dbReference type="Pfam" id="PF03732"/>
    </source>
</evidence>
<dbReference type="OrthoDB" id="1689420at2759"/>
<dbReference type="PANTHER" id="PTHR33223:SF3">
    <property type="match status" value="1"/>
</dbReference>
<name>A0A834TS83_9FABA</name>
<dbReference type="Proteomes" id="UP000634136">
    <property type="component" value="Unassembled WGS sequence"/>
</dbReference>
<dbReference type="AlphaFoldDB" id="A0A834TS83"/>
<organism evidence="2 3">
    <name type="scientific">Senna tora</name>
    <dbReference type="NCBI Taxonomy" id="362788"/>
    <lineage>
        <taxon>Eukaryota</taxon>
        <taxon>Viridiplantae</taxon>
        <taxon>Streptophyta</taxon>
        <taxon>Embryophyta</taxon>
        <taxon>Tracheophyta</taxon>
        <taxon>Spermatophyta</taxon>
        <taxon>Magnoliopsida</taxon>
        <taxon>eudicotyledons</taxon>
        <taxon>Gunneridae</taxon>
        <taxon>Pentapetalae</taxon>
        <taxon>rosids</taxon>
        <taxon>fabids</taxon>
        <taxon>Fabales</taxon>
        <taxon>Fabaceae</taxon>
        <taxon>Caesalpinioideae</taxon>
        <taxon>Cassia clade</taxon>
        <taxon>Senna</taxon>
    </lineage>
</organism>
<dbReference type="EMBL" id="JAAIUW010000006">
    <property type="protein sequence ID" value="KAF7827057.1"/>
    <property type="molecule type" value="Genomic_DNA"/>
</dbReference>
<gene>
    <name evidence="2" type="ORF">G2W53_018221</name>
</gene>
<evidence type="ECO:0000313" key="3">
    <source>
        <dbReference type="Proteomes" id="UP000634136"/>
    </source>
</evidence>
<dbReference type="InterPro" id="IPR005162">
    <property type="entry name" value="Retrotrans_gag_dom"/>
</dbReference>
<evidence type="ECO:0000313" key="2">
    <source>
        <dbReference type="EMBL" id="KAF7827057.1"/>
    </source>
</evidence>
<protein>
    <recommendedName>
        <fullName evidence="1">Retrotransposon gag domain-containing protein</fullName>
    </recommendedName>
</protein>